<sequence>MFLAIAGFNSFFIAIKVVKYVGNLSSIRVFSNTLWEGRHKNFGFLVILVLLMAGFGVFIHSYFGVQVYEVHTLTDASYTLFLCMLGQLDLEPYMEKDLPVAMVFYCVYIILFYFIAINMFLATMLNTYSEAEGQAGIMKVKEEVAREQYIKRVAYDDVAELEMDVVLELRKNEWVVAEVKRDDGEASKKGVQPGARVLKVNRRRLNKGDVRHRDAIDMINDVAPPGRVVITFADPLLKRSSAFFGKSPGKRKATVRGFWRHQGAVAWIAEQEAAAVPQADQMDEAELCARLDDLSDSSDNSDGDGDTGKRRASVGAPAAASAGLEDLHEVDDAARQLQEREKEEMRGKLVKLRTKKRLDALMFSRWGHGEHRGQQVQFRHGAYRDPDGPAPQSEGARDGGSAEDKGAEQDEAWSDQDIDDLAEELNSEPTGPELWLDCLMGALEHEMLDESVIAEVLRTSDLPTDEDLKSGKAGALASLPQLEKFRARAQTVLRILEFKAHKKYYHALLKESERRQRQLQSQNEVLHEYACELEEEFRKLMQKKSDLSATKKGLLTKLAGLLAVPYDTPRGHHEQPGHHHHHHHRHHQHLHPHSAQRSDAHG</sequence>
<dbReference type="PANTHER" id="PTHR10877:SF183">
    <property type="entry name" value="AT14535P-RELATED"/>
    <property type="match status" value="1"/>
</dbReference>
<feature type="compositionally biased region" description="Basic residues" evidence="5">
    <location>
        <begin position="578"/>
        <end position="594"/>
    </location>
</feature>
<dbReference type="Gene3D" id="1.10.287.70">
    <property type="match status" value="1"/>
</dbReference>
<organism evidence="8 9">
    <name type="scientific">Prorocentrum cordatum</name>
    <dbReference type="NCBI Taxonomy" id="2364126"/>
    <lineage>
        <taxon>Eukaryota</taxon>
        <taxon>Sar</taxon>
        <taxon>Alveolata</taxon>
        <taxon>Dinophyceae</taxon>
        <taxon>Prorocentrales</taxon>
        <taxon>Prorocentraceae</taxon>
        <taxon>Prorocentrum</taxon>
    </lineage>
</organism>
<feature type="compositionally biased region" description="Acidic residues" evidence="5">
    <location>
        <begin position="294"/>
        <end position="305"/>
    </location>
</feature>
<feature type="region of interest" description="Disordered" evidence="5">
    <location>
        <begin position="381"/>
        <end position="412"/>
    </location>
</feature>
<dbReference type="EMBL" id="CAUYUJ010016053">
    <property type="protein sequence ID" value="CAK0861216.1"/>
    <property type="molecule type" value="Genomic_DNA"/>
</dbReference>
<evidence type="ECO:0000256" key="4">
    <source>
        <dbReference type="ARBA" id="ARBA00023136"/>
    </source>
</evidence>
<proteinExistence type="predicted"/>
<evidence type="ECO:0000256" key="3">
    <source>
        <dbReference type="ARBA" id="ARBA00022989"/>
    </source>
</evidence>
<evidence type="ECO:0000313" key="9">
    <source>
        <dbReference type="Proteomes" id="UP001189429"/>
    </source>
</evidence>
<feature type="region of interest" description="Disordered" evidence="5">
    <location>
        <begin position="292"/>
        <end position="329"/>
    </location>
</feature>
<evidence type="ECO:0000256" key="1">
    <source>
        <dbReference type="ARBA" id="ARBA00004141"/>
    </source>
</evidence>
<reference evidence="8" key="1">
    <citation type="submission" date="2023-10" db="EMBL/GenBank/DDBJ databases">
        <authorList>
            <person name="Chen Y."/>
            <person name="Shah S."/>
            <person name="Dougan E. K."/>
            <person name="Thang M."/>
            <person name="Chan C."/>
        </authorList>
    </citation>
    <scope>NUCLEOTIDE SEQUENCE [LARGE SCALE GENOMIC DNA]</scope>
</reference>
<accession>A0ABN9UMS5</accession>
<evidence type="ECO:0000256" key="6">
    <source>
        <dbReference type="SAM" id="Phobius"/>
    </source>
</evidence>
<comment type="subcellular location">
    <subcellularLocation>
        <location evidence="1">Membrane</location>
        <topology evidence="1">Multi-pass membrane protein</topology>
    </subcellularLocation>
</comment>
<name>A0ABN9UMS5_9DINO</name>
<feature type="compositionally biased region" description="Basic and acidic residues" evidence="5">
    <location>
        <begin position="395"/>
        <end position="408"/>
    </location>
</feature>
<evidence type="ECO:0000256" key="5">
    <source>
        <dbReference type="SAM" id="MobiDB-lite"/>
    </source>
</evidence>
<keyword evidence="4 6" id="KW-0472">Membrane</keyword>
<feature type="transmembrane region" description="Helical" evidence="6">
    <location>
        <begin position="6"/>
        <end position="30"/>
    </location>
</feature>
<dbReference type="Pfam" id="PF08016">
    <property type="entry name" value="PKD_channel"/>
    <property type="match status" value="1"/>
</dbReference>
<feature type="region of interest" description="Disordered" evidence="5">
    <location>
        <begin position="566"/>
        <end position="602"/>
    </location>
</feature>
<gene>
    <name evidence="8" type="ORF">PCOR1329_LOCUS49972</name>
</gene>
<evidence type="ECO:0000256" key="2">
    <source>
        <dbReference type="ARBA" id="ARBA00022692"/>
    </source>
</evidence>
<protein>
    <recommendedName>
        <fullName evidence="7">Polycystin cation channel PKD1/PKD2 domain-containing protein</fullName>
    </recommendedName>
</protein>
<keyword evidence="3 6" id="KW-1133">Transmembrane helix</keyword>
<dbReference type="InterPro" id="IPR013122">
    <property type="entry name" value="PKD1_2_channel"/>
</dbReference>
<feature type="transmembrane region" description="Helical" evidence="6">
    <location>
        <begin position="42"/>
        <end position="63"/>
    </location>
</feature>
<keyword evidence="9" id="KW-1185">Reference proteome</keyword>
<dbReference type="PANTHER" id="PTHR10877">
    <property type="entry name" value="POLYCYSTIN FAMILY MEMBER"/>
    <property type="match status" value="1"/>
</dbReference>
<keyword evidence="2 6" id="KW-0812">Transmembrane</keyword>
<feature type="transmembrane region" description="Helical" evidence="6">
    <location>
        <begin position="98"/>
        <end position="121"/>
    </location>
</feature>
<feature type="domain" description="Polycystin cation channel PKD1/PKD2" evidence="7">
    <location>
        <begin position="3"/>
        <end position="130"/>
    </location>
</feature>
<dbReference type="InterPro" id="IPR051223">
    <property type="entry name" value="Polycystin"/>
</dbReference>
<comment type="caution">
    <text evidence="8">The sequence shown here is derived from an EMBL/GenBank/DDBJ whole genome shotgun (WGS) entry which is preliminary data.</text>
</comment>
<feature type="compositionally biased region" description="Low complexity" evidence="5">
    <location>
        <begin position="313"/>
        <end position="323"/>
    </location>
</feature>
<evidence type="ECO:0000259" key="7">
    <source>
        <dbReference type="Pfam" id="PF08016"/>
    </source>
</evidence>
<evidence type="ECO:0000313" key="8">
    <source>
        <dbReference type="EMBL" id="CAK0861216.1"/>
    </source>
</evidence>
<dbReference type="Proteomes" id="UP001189429">
    <property type="component" value="Unassembled WGS sequence"/>
</dbReference>